<proteinExistence type="predicted"/>
<dbReference type="Pfam" id="PF14223">
    <property type="entry name" value="Retrotran_gag_2"/>
    <property type="match status" value="1"/>
</dbReference>
<sequence length="211" mass="23147">MILSWLNGSLTTSVLSVQRYAFTSQNRILFLRNELMQTKKGDLTVADYLDRMNAIADNLALAGQPMSDDELVQIVLNNLKPAFKMTVNAFVASQGRGGGYTRGTRKDASSSYQGYSFNQRGNGPCNNNIFCTMPCHGERVGFNGERIVCQICGKPGPPTVDCYQRMNVSFEGRIPATKLTAMASSPVTLNKQKNGTWLLDTGSNAYIIPDL</sequence>
<dbReference type="Proteomes" id="UP000327157">
    <property type="component" value="Chromosome 1"/>
</dbReference>
<dbReference type="EMBL" id="SMOL01000768">
    <property type="protein sequence ID" value="KAB2597742.1"/>
    <property type="molecule type" value="Genomic_DNA"/>
</dbReference>
<evidence type="ECO:0000313" key="2">
    <source>
        <dbReference type="Proteomes" id="UP000327157"/>
    </source>
</evidence>
<name>A0A5N5F952_9ROSA</name>
<evidence type="ECO:0000313" key="1">
    <source>
        <dbReference type="EMBL" id="KAB2597742.1"/>
    </source>
</evidence>
<reference evidence="2" key="2">
    <citation type="submission" date="2019-10" db="EMBL/GenBank/DDBJ databases">
        <title>A de novo genome assembly of a pear dwarfing rootstock.</title>
        <authorList>
            <person name="Wang F."/>
            <person name="Wang J."/>
            <person name="Li S."/>
            <person name="Zhang Y."/>
            <person name="Fang M."/>
            <person name="Ma L."/>
            <person name="Zhao Y."/>
            <person name="Jiang S."/>
        </authorList>
    </citation>
    <scope>NUCLEOTIDE SEQUENCE [LARGE SCALE GENOMIC DNA]</scope>
</reference>
<gene>
    <name evidence="1" type="ORF">D8674_000662</name>
</gene>
<comment type="caution">
    <text evidence="1">The sequence shown here is derived from an EMBL/GenBank/DDBJ whole genome shotgun (WGS) entry which is preliminary data.</text>
</comment>
<reference evidence="1 2" key="1">
    <citation type="submission" date="2019-09" db="EMBL/GenBank/DDBJ databases">
        <authorList>
            <person name="Ou C."/>
        </authorList>
    </citation>
    <scope>NUCLEOTIDE SEQUENCE [LARGE SCALE GENOMIC DNA]</scope>
    <source>
        <strain evidence="1">S2</strain>
        <tissue evidence="1">Leaf</tissue>
    </source>
</reference>
<dbReference type="OrthoDB" id="1164227at2759"/>
<dbReference type="PANTHER" id="PTHR47481:SF30">
    <property type="entry name" value="CCHC-TYPE DOMAIN-CONTAINING PROTEIN"/>
    <property type="match status" value="1"/>
</dbReference>
<dbReference type="PANTHER" id="PTHR47481">
    <property type="match status" value="1"/>
</dbReference>
<protein>
    <submittedName>
        <fullName evidence="1">Uncharacterized protein</fullName>
    </submittedName>
</protein>
<reference evidence="1 2" key="3">
    <citation type="submission" date="2019-11" db="EMBL/GenBank/DDBJ databases">
        <title>A de novo genome assembly of a pear dwarfing rootstock.</title>
        <authorList>
            <person name="Wang F."/>
            <person name="Wang J."/>
            <person name="Li S."/>
            <person name="Zhang Y."/>
            <person name="Fang M."/>
            <person name="Ma L."/>
            <person name="Zhao Y."/>
            <person name="Jiang S."/>
        </authorList>
    </citation>
    <scope>NUCLEOTIDE SEQUENCE [LARGE SCALE GENOMIC DNA]</scope>
    <source>
        <strain evidence="1">S2</strain>
        <tissue evidence="1">Leaf</tissue>
    </source>
</reference>
<accession>A0A5N5F952</accession>
<keyword evidence="2" id="KW-1185">Reference proteome</keyword>
<dbReference type="AlphaFoldDB" id="A0A5N5F952"/>
<organism evidence="1 2">
    <name type="scientific">Pyrus ussuriensis x Pyrus communis</name>
    <dbReference type="NCBI Taxonomy" id="2448454"/>
    <lineage>
        <taxon>Eukaryota</taxon>
        <taxon>Viridiplantae</taxon>
        <taxon>Streptophyta</taxon>
        <taxon>Embryophyta</taxon>
        <taxon>Tracheophyta</taxon>
        <taxon>Spermatophyta</taxon>
        <taxon>Magnoliopsida</taxon>
        <taxon>eudicotyledons</taxon>
        <taxon>Gunneridae</taxon>
        <taxon>Pentapetalae</taxon>
        <taxon>rosids</taxon>
        <taxon>fabids</taxon>
        <taxon>Rosales</taxon>
        <taxon>Rosaceae</taxon>
        <taxon>Amygdaloideae</taxon>
        <taxon>Maleae</taxon>
        <taxon>Pyrus</taxon>
    </lineage>
</organism>